<dbReference type="GO" id="GO:0032259">
    <property type="term" value="P:methylation"/>
    <property type="evidence" value="ECO:0007669"/>
    <property type="project" value="UniProtKB-KW"/>
</dbReference>
<dbReference type="SUPFAM" id="SSF53335">
    <property type="entry name" value="S-adenosyl-L-methionine-dependent methyltransferases"/>
    <property type="match status" value="1"/>
</dbReference>
<dbReference type="GO" id="GO:0008168">
    <property type="term" value="F:methyltransferase activity"/>
    <property type="evidence" value="ECO:0007669"/>
    <property type="project" value="UniProtKB-KW"/>
</dbReference>
<organism evidence="2 3">
    <name type="scientific">Flavobacterium flabelliforme</name>
    <dbReference type="NCBI Taxonomy" id="2816119"/>
    <lineage>
        <taxon>Bacteria</taxon>
        <taxon>Pseudomonadati</taxon>
        <taxon>Bacteroidota</taxon>
        <taxon>Flavobacteriia</taxon>
        <taxon>Flavobacteriales</taxon>
        <taxon>Flavobacteriaceae</taxon>
        <taxon>Flavobacterium</taxon>
    </lineage>
</organism>
<evidence type="ECO:0000313" key="2">
    <source>
        <dbReference type="EMBL" id="MBP4140518.1"/>
    </source>
</evidence>
<evidence type="ECO:0000313" key="3">
    <source>
        <dbReference type="Proteomes" id="UP000674217"/>
    </source>
</evidence>
<dbReference type="InterPro" id="IPR006342">
    <property type="entry name" value="FkbM_mtfrase"/>
</dbReference>
<dbReference type="RefSeq" id="WP_210644303.1">
    <property type="nucleotide sequence ID" value="NZ_JAGFBU010000001.1"/>
</dbReference>
<evidence type="ECO:0000259" key="1">
    <source>
        <dbReference type="Pfam" id="PF05050"/>
    </source>
</evidence>
<comment type="caution">
    <text evidence="2">The sequence shown here is derived from an EMBL/GenBank/DDBJ whole genome shotgun (WGS) entry which is preliminary data.</text>
</comment>
<dbReference type="InterPro" id="IPR029063">
    <property type="entry name" value="SAM-dependent_MTases_sf"/>
</dbReference>
<sequence length="229" mass="26859">MINEIKEIIKRKIYKRYNISFSKSGEDMQLKQILKVNRIGVYVDVGCWDPVKASNSYYFHLRGWKGICVDPNPKMQTLFTKKRKSDIFINNAVGIGNETLTYYMLEDAFSSMNTLDYSFIKEHNLENKIVEKKEIQTVSLKSILSKHLEKDEVIDFLDIDVEGFDLEVLQSNDWERFRPKIILVESNTDLKNDLQSEITKYLQSKEYRIICKTLISGDLGNVFFEDIRL</sequence>
<protein>
    <submittedName>
        <fullName evidence="2">FkbM family methyltransferase</fullName>
    </submittedName>
</protein>
<feature type="domain" description="Methyltransferase FkbM" evidence="1">
    <location>
        <begin position="44"/>
        <end position="209"/>
    </location>
</feature>
<dbReference type="PANTHER" id="PTHR34009">
    <property type="entry name" value="PROTEIN STAR"/>
    <property type="match status" value="1"/>
</dbReference>
<dbReference type="Gene3D" id="3.40.50.150">
    <property type="entry name" value="Vaccinia Virus protein VP39"/>
    <property type="match status" value="1"/>
</dbReference>
<keyword evidence="3" id="KW-1185">Reference proteome</keyword>
<accession>A0ABS5CPG5</accession>
<dbReference type="InterPro" id="IPR053202">
    <property type="entry name" value="EGF_Rcpt_Signaling_Reg"/>
</dbReference>
<proteinExistence type="predicted"/>
<keyword evidence="2" id="KW-0808">Transferase</keyword>
<dbReference type="NCBIfam" id="TIGR01444">
    <property type="entry name" value="fkbM_fam"/>
    <property type="match status" value="1"/>
</dbReference>
<name>A0ABS5CPG5_9FLAO</name>
<dbReference type="PANTHER" id="PTHR34009:SF2">
    <property type="entry name" value="PROTEIN STAR"/>
    <property type="match status" value="1"/>
</dbReference>
<dbReference type="Proteomes" id="UP000674217">
    <property type="component" value="Unassembled WGS sequence"/>
</dbReference>
<dbReference type="Pfam" id="PF05050">
    <property type="entry name" value="Methyltransf_21"/>
    <property type="match status" value="1"/>
</dbReference>
<dbReference type="EMBL" id="JAGFBU010000001">
    <property type="protein sequence ID" value="MBP4140518.1"/>
    <property type="molecule type" value="Genomic_DNA"/>
</dbReference>
<gene>
    <name evidence="2" type="ORF">J3S90_01730</name>
</gene>
<reference evidence="2 3" key="1">
    <citation type="submission" date="2021-03" db="EMBL/GenBank/DDBJ databases">
        <title>Flavobacterium Flabelliformis Sp. Nov. And Flavobacterium Geliluteum Sp. Nov., Two Novel Multidrug Resistant Psychrophilic Species Isolated From Antarctica.</title>
        <authorList>
            <person name="Kralova S."/>
            <person name="Busse H.J."/>
            <person name="Bezdicek M."/>
            <person name="Nykrynova M."/>
            <person name="Kroupova E."/>
            <person name="Krsek D."/>
            <person name="Sedlacek I."/>
        </authorList>
    </citation>
    <scope>NUCLEOTIDE SEQUENCE [LARGE SCALE GENOMIC DNA]</scope>
    <source>
        <strain evidence="2 3">P4023</strain>
    </source>
</reference>
<keyword evidence="2" id="KW-0489">Methyltransferase</keyword>